<evidence type="ECO:0000313" key="1">
    <source>
        <dbReference type="Proteomes" id="UP000492821"/>
    </source>
</evidence>
<dbReference type="Proteomes" id="UP000492821">
    <property type="component" value="Unassembled WGS sequence"/>
</dbReference>
<name>A0A7E4UQD6_PANRE</name>
<sequence>MADNAPIPYPAAEASVRRDHVYVLPENDPQVSPVFRHNGRLLIDDGRYATCCRNNLLIEVTDALELKEIKKKSRAPTPEQLADYVRRLELRNAALEAENARLRYDAAPAPGRAPAPQ</sequence>
<dbReference type="AlphaFoldDB" id="A0A7E4UQD6"/>
<keyword evidence="1" id="KW-1185">Reference proteome</keyword>
<proteinExistence type="predicted"/>
<evidence type="ECO:0000313" key="2">
    <source>
        <dbReference type="WBParaSite" id="Pan_g11228.t1"/>
    </source>
</evidence>
<reference evidence="1" key="1">
    <citation type="journal article" date="2013" name="Genetics">
        <title>The draft genome and transcriptome of Panagrellus redivivus are shaped by the harsh demands of a free-living lifestyle.</title>
        <authorList>
            <person name="Srinivasan J."/>
            <person name="Dillman A.R."/>
            <person name="Macchietto M.G."/>
            <person name="Heikkinen L."/>
            <person name="Lakso M."/>
            <person name="Fracchia K.M."/>
            <person name="Antoshechkin I."/>
            <person name="Mortazavi A."/>
            <person name="Wong G."/>
            <person name="Sternberg P.W."/>
        </authorList>
    </citation>
    <scope>NUCLEOTIDE SEQUENCE [LARGE SCALE GENOMIC DNA]</scope>
    <source>
        <strain evidence="1">MT8872</strain>
    </source>
</reference>
<dbReference type="WBParaSite" id="Pan_g11228.t1">
    <property type="protein sequence ID" value="Pan_g11228.t1"/>
    <property type="gene ID" value="Pan_g11228"/>
</dbReference>
<protein>
    <submittedName>
        <fullName evidence="2">Uncharacterized protein</fullName>
    </submittedName>
</protein>
<organism evidence="1 2">
    <name type="scientific">Panagrellus redivivus</name>
    <name type="common">Microworm</name>
    <dbReference type="NCBI Taxonomy" id="6233"/>
    <lineage>
        <taxon>Eukaryota</taxon>
        <taxon>Metazoa</taxon>
        <taxon>Ecdysozoa</taxon>
        <taxon>Nematoda</taxon>
        <taxon>Chromadorea</taxon>
        <taxon>Rhabditida</taxon>
        <taxon>Tylenchina</taxon>
        <taxon>Panagrolaimomorpha</taxon>
        <taxon>Panagrolaimoidea</taxon>
        <taxon>Panagrolaimidae</taxon>
        <taxon>Panagrellus</taxon>
    </lineage>
</organism>
<accession>A0A7E4UQD6</accession>
<reference evidence="2" key="2">
    <citation type="submission" date="2020-10" db="UniProtKB">
        <authorList>
            <consortium name="WormBaseParasite"/>
        </authorList>
    </citation>
    <scope>IDENTIFICATION</scope>
</reference>